<organism evidence="1 2">
    <name type="scientific">Thermoclostridium stercorarium subsp. thermolacticum DSM 2910</name>
    <dbReference type="NCBI Taxonomy" id="1121336"/>
    <lineage>
        <taxon>Bacteria</taxon>
        <taxon>Bacillati</taxon>
        <taxon>Bacillota</taxon>
        <taxon>Clostridia</taxon>
        <taxon>Eubacteriales</taxon>
        <taxon>Oscillospiraceae</taxon>
        <taxon>Thermoclostridium</taxon>
    </lineage>
</organism>
<dbReference type="RefSeq" id="WP_015360171.1">
    <property type="nucleotide sequence ID" value="NZ_CP014672.1"/>
</dbReference>
<dbReference type="Proteomes" id="UP000092971">
    <property type="component" value="Chromosome"/>
</dbReference>
<evidence type="ECO:0000313" key="2">
    <source>
        <dbReference type="Proteomes" id="UP000092971"/>
    </source>
</evidence>
<sequence>MNDFSNYLHGQITRKKIEKGIEMLRNESAAELRKKLQSVNIDEALKKLDEYDKNRLRELGINISEYRNRITEADIQKIYQVLGRDGEKVIRKLRELLR</sequence>
<accession>A0A1B1YG33</accession>
<proteinExistence type="predicted"/>
<protein>
    <submittedName>
        <fullName evidence="1">Uncharacterized protein</fullName>
    </submittedName>
</protein>
<dbReference type="EMBL" id="CP014672">
    <property type="protein sequence ID" value="ANW99734.1"/>
    <property type="molecule type" value="Genomic_DNA"/>
</dbReference>
<reference evidence="1 2" key="1">
    <citation type="submission" date="2016-02" db="EMBL/GenBank/DDBJ databases">
        <title>Comparison of Clostridium stercorarium subspecies using comparative genomics and transcriptomics.</title>
        <authorList>
            <person name="Schellenberg J."/>
            <person name="Thallinger G."/>
            <person name="Levin D.B."/>
            <person name="Zhang X."/>
            <person name="Alvare G."/>
            <person name="Fristensky B."/>
            <person name="Sparling R."/>
        </authorList>
    </citation>
    <scope>NUCLEOTIDE SEQUENCE [LARGE SCALE GENOMIC DNA]</scope>
    <source>
        <strain evidence="1 2">DSM 2910</strain>
    </source>
</reference>
<name>A0A1B1YG33_THEST</name>
<dbReference type="AlphaFoldDB" id="A0A1B1YG33"/>
<evidence type="ECO:0000313" key="1">
    <source>
        <dbReference type="EMBL" id="ANW99734.1"/>
    </source>
</evidence>
<gene>
    <name evidence="1" type="ORF">CSTERTH_12155</name>
</gene>